<dbReference type="Proteomes" id="UP001283361">
    <property type="component" value="Unassembled WGS sequence"/>
</dbReference>
<name>A0AAE0Z0K1_9GAST</name>
<feature type="domain" description="KxDL" evidence="3">
    <location>
        <begin position="14"/>
        <end position="98"/>
    </location>
</feature>
<dbReference type="PANTHER" id="PTHR13511">
    <property type="entry name" value="KXDL MOTIF-CONTAINING PROTEIN 1"/>
    <property type="match status" value="1"/>
</dbReference>
<protein>
    <recommendedName>
        <fullName evidence="3">KxDL domain-containing protein</fullName>
    </recommendedName>
</protein>
<dbReference type="AlphaFoldDB" id="A0AAE0Z0K1"/>
<accession>A0AAE0Z0K1</accession>
<feature type="compositionally biased region" description="Polar residues" evidence="2">
    <location>
        <begin position="182"/>
        <end position="194"/>
    </location>
</feature>
<feature type="region of interest" description="Disordered" evidence="2">
    <location>
        <begin position="162"/>
        <end position="208"/>
    </location>
</feature>
<evidence type="ECO:0000256" key="1">
    <source>
        <dbReference type="ARBA" id="ARBA00005913"/>
    </source>
</evidence>
<dbReference type="PANTHER" id="PTHR13511:SF0">
    <property type="entry name" value="KXDL MOTIF-CONTAINING PROTEIN 1"/>
    <property type="match status" value="1"/>
</dbReference>
<dbReference type="EMBL" id="JAWDGP010005065">
    <property type="protein sequence ID" value="KAK3759881.1"/>
    <property type="molecule type" value="Genomic_DNA"/>
</dbReference>
<dbReference type="GO" id="GO:0099078">
    <property type="term" value="C:BORC complex"/>
    <property type="evidence" value="ECO:0007669"/>
    <property type="project" value="TreeGrafter"/>
</dbReference>
<comment type="similarity">
    <text evidence="1">Belongs to the KXD1 family.</text>
</comment>
<evidence type="ECO:0000313" key="4">
    <source>
        <dbReference type="EMBL" id="KAK3759881.1"/>
    </source>
</evidence>
<evidence type="ECO:0000259" key="3">
    <source>
        <dbReference type="Pfam" id="PF10241"/>
    </source>
</evidence>
<keyword evidence="5" id="KW-1185">Reference proteome</keyword>
<sequence>MSCPDDAATFAASLVEQVNREDIPQMVYIQRDMLGRFEKTNEMLINFNMLSAARYEATLKEFQKHTQLLFDMKKDLNGIFRRIRVVKSRLEKSYPDAFAACSHTYTVASDDEEDEDNGYGDGAYHTLRNGVNNDTSGILKSGATAADNNQVDGHRLFLHGSQGARAQQEPSVSKFAGPVVNVASSENDPDTSQASKEKSNNISLPPKS</sequence>
<dbReference type="GO" id="GO:0032418">
    <property type="term" value="P:lysosome localization"/>
    <property type="evidence" value="ECO:0007669"/>
    <property type="project" value="TreeGrafter"/>
</dbReference>
<proteinExistence type="inferred from homology"/>
<organism evidence="4 5">
    <name type="scientific">Elysia crispata</name>
    <name type="common">lettuce slug</name>
    <dbReference type="NCBI Taxonomy" id="231223"/>
    <lineage>
        <taxon>Eukaryota</taxon>
        <taxon>Metazoa</taxon>
        <taxon>Spiralia</taxon>
        <taxon>Lophotrochozoa</taxon>
        <taxon>Mollusca</taxon>
        <taxon>Gastropoda</taxon>
        <taxon>Heterobranchia</taxon>
        <taxon>Euthyneura</taxon>
        <taxon>Panpulmonata</taxon>
        <taxon>Sacoglossa</taxon>
        <taxon>Placobranchoidea</taxon>
        <taxon>Plakobranchidae</taxon>
        <taxon>Elysia</taxon>
    </lineage>
</organism>
<evidence type="ECO:0000313" key="5">
    <source>
        <dbReference type="Proteomes" id="UP001283361"/>
    </source>
</evidence>
<reference evidence="4" key="1">
    <citation type="journal article" date="2023" name="G3 (Bethesda)">
        <title>A reference genome for the long-term kleptoplast-retaining sea slug Elysia crispata morphotype clarki.</title>
        <authorList>
            <person name="Eastman K.E."/>
            <person name="Pendleton A.L."/>
            <person name="Shaikh M.A."/>
            <person name="Suttiyut T."/>
            <person name="Ogas R."/>
            <person name="Tomko P."/>
            <person name="Gavelis G."/>
            <person name="Widhalm J.R."/>
            <person name="Wisecaver J.H."/>
        </authorList>
    </citation>
    <scope>NUCLEOTIDE SEQUENCE</scope>
    <source>
        <strain evidence="4">ECLA1</strain>
    </source>
</reference>
<dbReference type="Pfam" id="PF10241">
    <property type="entry name" value="KxDL"/>
    <property type="match status" value="1"/>
</dbReference>
<dbReference type="InterPro" id="IPR039843">
    <property type="entry name" value="KXD1-like"/>
</dbReference>
<gene>
    <name evidence="4" type="ORF">RRG08_028883</name>
</gene>
<evidence type="ECO:0000256" key="2">
    <source>
        <dbReference type="SAM" id="MobiDB-lite"/>
    </source>
</evidence>
<comment type="caution">
    <text evidence="4">The sequence shown here is derived from an EMBL/GenBank/DDBJ whole genome shotgun (WGS) entry which is preliminary data.</text>
</comment>
<dbReference type="InterPro" id="IPR019371">
    <property type="entry name" value="KxDL_dom"/>
</dbReference>